<reference evidence="1" key="1">
    <citation type="submission" date="2025-08" db="UniProtKB">
        <authorList>
            <consortium name="Ensembl"/>
        </authorList>
    </citation>
    <scope>IDENTIFICATION</scope>
</reference>
<keyword evidence="2" id="KW-1185">Reference proteome</keyword>
<accession>A0A8C7Y746</accession>
<evidence type="ECO:0000313" key="2">
    <source>
        <dbReference type="Proteomes" id="UP000694383"/>
    </source>
</evidence>
<proteinExistence type="predicted"/>
<protein>
    <submittedName>
        <fullName evidence="1">Uncharacterized protein</fullName>
    </submittedName>
</protein>
<reference evidence="1" key="2">
    <citation type="submission" date="2025-09" db="UniProtKB">
        <authorList>
            <consortium name="Ensembl"/>
        </authorList>
    </citation>
    <scope>IDENTIFICATION</scope>
</reference>
<dbReference type="GeneTree" id="ENSGT00940000177191"/>
<dbReference type="Ensembl" id="ENSOSIT00000024449.1">
    <property type="protein sequence ID" value="ENSOSIP00000023150.1"/>
    <property type="gene ID" value="ENSOSIG00000012173.1"/>
</dbReference>
<dbReference type="Proteomes" id="UP000694383">
    <property type="component" value="Unplaced"/>
</dbReference>
<sequence length="83" mass="9173">MSENALLHGKSLLVVTSYNQGITYLPLISQRVSSHLSGHTLLIEGPVAGNEMFSYRGKKGGCTKKEIPQKRKENTENIFLKLA</sequence>
<name>A0A8C7Y746_9TELE</name>
<dbReference type="AlphaFoldDB" id="A0A8C7Y746"/>
<organism evidence="1 2">
    <name type="scientific">Oryzias sinensis</name>
    <name type="common">Chinese medaka</name>
    <dbReference type="NCBI Taxonomy" id="183150"/>
    <lineage>
        <taxon>Eukaryota</taxon>
        <taxon>Metazoa</taxon>
        <taxon>Chordata</taxon>
        <taxon>Craniata</taxon>
        <taxon>Vertebrata</taxon>
        <taxon>Euteleostomi</taxon>
        <taxon>Actinopterygii</taxon>
        <taxon>Neopterygii</taxon>
        <taxon>Teleostei</taxon>
        <taxon>Neoteleostei</taxon>
        <taxon>Acanthomorphata</taxon>
        <taxon>Ovalentaria</taxon>
        <taxon>Atherinomorphae</taxon>
        <taxon>Beloniformes</taxon>
        <taxon>Adrianichthyidae</taxon>
        <taxon>Oryziinae</taxon>
        <taxon>Oryzias</taxon>
    </lineage>
</organism>
<evidence type="ECO:0000313" key="1">
    <source>
        <dbReference type="Ensembl" id="ENSOSIP00000023150.1"/>
    </source>
</evidence>